<dbReference type="Proteomes" id="UP000008641">
    <property type="component" value="Chromosome"/>
</dbReference>
<organism evidence="2 3">
    <name type="scientific">Weeksella virosa (strain ATCC 43766 / DSM 16922 / JCM 21250 / CCUG 30538 / CDC 9751 / IAM 14551 / NBRC 16016 / NCTC 11634 / CL345/78)</name>
    <dbReference type="NCBI Taxonomy" id="865938"/>
    <lineage>
        <taxon>Bacteria</taxon>
        <taxon>Pseudomonadati</taxon>
        <taxon>Bacteroidota</taxon>
        <taxon>Flavobacteriia</taxon>
        <taxon>Flavobacteriales</taxon>
        <taxon>Weeksellaceae</taxon>
        <taxon>Weeksella</taxon>
    </lineage>
</organism>
<gene>
    <name evidence="2" type="ordered locus">Weevi_2044</name>
</gene>
<evidence type="ECO:0000313" key="2">
    <source>
        <dbReference type="EMBL" id="ADX68719.1"/>
    </source>
</evidence>
<sequence>MQFRTEITPKKPPFFIHHKHKIVSIGSCFAQEIGARMSNAKFNIQTNPFGILFHPLAIENALGRIHSRIHYITNEIFEYNNLFFSWDHHSSFSNPSKVECINQINQSIEFYNDFCRNADYFIVTLGTAWVYKIKSMDLIVANCHKLPQREFEKKILSTQEIYQSLQTIMQLILDMAPIAKIIFTVSPVRHIKDGLMENHVSKGRLINAVYEIEKQYNELFYFPAYELMMDDLRDYRFYKNDYLHPNELAIDYIWDKFTQTWMQPHTHDLLNDIKKVNQALGHRAFNEQSIQHQSFLYNTIKEMKRLNEKLTENNYKKEIELLEQKLRKC</sequence>
<dbReference type="SUPFAM" id="SSF52266">
    <property type="entry name" value="SGNH hydrolase"/>
    <property type="match status" value="1"/>
</dbReference>
<dbReference type="eggNOG" id="COG2755">
    <property type="taxonomic scope" value="Bacteria"/>
</dbReference>
<dbReference type="STRING" id="865938.Weevi_2044"/>
<dbReference type="Gene3D" id="3.40.50.1110">
    <property type="entry name" value="SGNH hydrolase"/>
    <property type="match status" value="1"/>
</dbReference>
<dbReference type="InterPro" id="IPR014982">
    <property type="entry name" value="GSCFA"/>
</dbReference>
<reference evidence="3" key="2">
    <citation type="journal article" date="2011" name="Stand. Genomic Sci.">
        <title>Complete genome sequence of Weeksella virosa type strain (9751T).</title>
        <authorList>
            <person name="Lang E."/>
            <person name="Teshima H."/>
            <person name="Lucas S."/>
            <person name="Lapidus A."/>
            <person name="Hammon N."/>
            <person name="Deshpande S."/>
            <person name="Nolan M."/>
            <person name="Cheng J."/>
            <person name="Pitluck S."/>
            <person name="Liolios K."/>
            <person name="Pagani I."/>
            <person name="Mikhailova N."/>
            <person name="Ivanova N."/>
            <person name="Mavromatis K."/>
            <person name="Pati A."/>
            <person name="Tapia R."/>
            <person name="Han C."/>
            <person name="Goodwin L."/>
            <person name="Chen A."/>
            <person name="Palaniappan K."/>
            <person name="Land M."/>
            <person name="Hauser L."/>
            <person name="Chang Y."/>
            <person name="Jeffries C."/>
            <person name="Brambilla E."/>
            <person name="Kopitz M."/>
            <person name="Rohde M."/>
            <person name="Goker M."/>
            <person name="Tindall B."/>
            <person name="Detter J."/>
            <person name="Woyke T."/>
            <person name="Bristow J."/>
            <person name="Eisen J."/>
            <person name="Markowitz V."/>
            <person name="Hugenholtz P."/>
            <person name="Klenk H."/>
            <person name="Kyrpides N."/>
        </authorList>
    </citation>
    <scope>NUCLEOTIDE SEQUENCE [LARGE SCALE GENOMIC DNA]</scope>
    <source>
        <strain evidence="3">ATCC 43766 / DSM 16922 / JCM 21250 / NBRC 16016 / NCTC 11634 / CL345/78</strain>
    </source>
</reference>
<dbReference type="KEGG" id="wvi:Weevi_2044"/>
<dbReference type="GO" id="GO:0016788">
    <property type="term" value="F:hydrolase activity, acting on ester bonds"/>
    <property type="evidence" value="ECO:0007669"/>
    <property type="project" value="UniProtKB-ARBA"/>
</dbReference>
<evidence type="ECO:0000259" key="1">
    <source>
        <dbReference type="Pfam" id="PF08885"/>
    </source>
</evidence>
<dbReference type="HOGENOM" id="CLU_075057_0_0_10"/>
<evidence type="ECO:0000313" key="3">
    <source>
        <dbReference type="Proteomes" id="UP000008641"/>
    </source>
</evidence>
<dbReference type="OrthoDB" id="9807687at2"/>
<feature type="domain" description="GSCFA" evidence="1">
    <location>
        <begin position="21"/>
        <end position="257"/>
    </location>
</feature>
<proteinExistence type="predicted"/>
<protein>
    <submittedName>
        <fullName evidence="2">GSCFA domain protein</fullName>
    </submittedName>
</protein>
<dbReference type="EMBL" id="CP002455">
    <property type="protein sequence ID" value="ADX68719.1"/>
    <property type="molecule type" value="Genomic_DNA"/>
</dbReference>
<dbReference type="InterPro" id="IPR036514">
    <property type="entry name" value="SGNH_hydro_sf"/>
</dbReference>
<dbReference type="CDD" id="cd00229">
    <property type="entry name" value="SGNH_hydrolase"/>
    <property type="match status" value="1"/>
</dbReference>
<accession>F0P1S2</accession>
<dbReference type="RefSeq" id="WP_013599107.1">
    <property type="nucleotide sequence ID" value="NC_015144.1"/>
</dbReference>
<dbReference type="Pfam" id="PF08885">
    <property type="entry name" value="GSCFA"/>
    <property type="match status" value="1"/>
</dbReference>
<reference evidence="2 3" key="1">
    <citation type="journal article" date="2011" name="Stand. Genomic Sci.">
        <title>Complete genome sequence of Weeksella virosa type strain (9751).</title>
        <authorList>
            <person name="Lang E."/>
            <person name="Teshima H."/>
            <person name="Lucas S."/>
            <person name="Lapidus A."/>
            <person name="Hammon N."/>
            <person name="Deshpande S."/>
            <person name="Nolan M."/>
            <person name="Cheng J.F."/>
            <person name="Pitluck S."/>
            <person name="Liolios K."/>
            <person name="Pagani I."/>
            <person name="Mikhailova N."/>
            <person name="Ivanova N."/>
            <person name="Mavromatis K."/>
            <person name="Pati A."/>
            <person name="Tapia R."/>
            <person name="Han C."/>
            <person name="Goodwin L."/>
            <person name="Chen A."/>
            <person name="Palaniappan K."/>
            <person name="Land M."/>
            <person name="Hauser L."/>
            <person name="Chang Y.J."/>
            <person name="Jeffries C.D."/>
            <person name="Brambilla E.M."/>
            <person name="Kopitz M."/>
            <person name="Rohde M."/>
            <person name="Goker M."/>
            <person name="Tindall B.J."/>
            <person name="Detter J.C."/>
            <person name="Woyke T."/>
            <person name="Bristow J."/>
            <person name="Eisen J.A."/>
            <person name="Markowitz V."/>
            <person name="Hugenholtz P."/>
            <person name="Klenk H.P."/>
            <person name="Kyrpides N.C."/>
        </authorList>
    </citation>
    <scope>NUCLEOTIDE SEQUENCE [LARGE SCALE GENOMIC DNA]</scope>
    <source>
        <strain evidence="3">ATCC 43766 / DSM 16922 / JCM 21250 / NBRC 16016 / NCTC 11634 / CL345/78</strain>
    </source>
</reference>
<name>F0P1S2_WEEVC</name>
<dbReference type="AlphaFoldDB" id="F0P1S2"/>
<keyword evidence="3" id="KW-1185">Reference proteome</keyword>